<dbReference type="InterPro" id="IPR003702">
    <property type="entry name" value="ActCoA_hydro_N"/>
</dbReference>
<evidence type="ECO:0000313" key="6">
    <source>
        <dbReference type="EMBL" id="WFR99049.1"/>
    </source>
</evidence>
<geneLocation type="plasmid" evidence="6 7">
    <name>unnamed2</name>
</geneLocation>
<dbReference type="Pfam" id="PF13336">
    <property type="entry name" value="AcetylCoA_hyd_C"/>
    <property type="match status" value="1"/>
</dbReference>
<dbReference type="GO" id="GO:0003986">
    <property type="term" value="F:acetyl-CoA hydrolase activity"/>
    <property type="evidence" value="ECO:0007669"/>
    <property type="project" value="TreeGrafter"/>
</dbReference>
<feature type="domain" description="Acetyl-CoA hydrolase/transferase N-terminal" evidence="4">
    <location>
        <begin position="8"/>
        <end position="215"/>
    </location>
</feature>
<comment type="similarity">
    <text evidence="1">Belongs to the acetyl-CoA hydrolase/transferase family.</text>
</comment>
<feature type="active site" description="5-glutamyl coenzyme A thioester intermediate" evidence="2">
    <location>
        <position position="288"/>
    </location>
</feature>
<feature type="binding site" evidence="3">
    <location>
        <position position="382"/>
    </location>
    <ligand>
        <name>CoA</name>
        <dbReference type="ChEBI" id="CHEBI:57287"/>
    </ligand>
</feature>
<dbReference type="GO" id="GO:0008775">
    <property type="term" value="F:acetate CoA-transferase activity"/>
    <property type="evidence" value="ECO:0007669"/>
    <property type="project" value="InterPro"/>
</dbReference>
<reference evidence="7" key="2">
    <citation type="journal article" date="2023" name="MicrobiologyOpen">
        <title>Genomics of the tumorigenes clade of the family Rhizobiaceae and description of Rhizobium rhododendri sp. nov.</title>
        <authorList>
            <person name="Kuzmanovic N."/>
            <person name="diCenzo G.C."/>
            <person name="Bunk B."/>
            <person name="Sproeer C."/>
            <person name="Fruehling A."/>
            <person name="Neumann-Schaal M."/>
            <person name="Overmann J."/>
            <person name="Smalla K."/>
        </authorList>
    </citation>
    <scope>NUCLEOTIDE SEQUENCE [LARGE SCALE GENOMIC DNA]</scope>
    <source>
        <strain evidence="7">1078</strain>
        <plasmid evidence="7">unnamed2</plasmid>
    </source>
</reference>
<dbReference type="KEGG" id="rtu:PR017_25730"/>
<dbReference type="PANTHER" id="PTHR43609:SF1">
    <property type="entry name" value="ACETYL-COA HYDROLASE"/>
    <property type="match status" value="1"/>
</dbReference>
<accession>A0AAF1KCR7</accession>
<dbReference type="RefSeq" id="WP_111221187.1">
    <property type="nucleotide sequence ID" value="NZ_CP117259.1"/>
</dbReference>
<dbReference type="Pfam" id="PF02550">
    <property type="entry name" value="AcetylCoA_hydro"/>
    <property type="match status" value="1"/>
</dbReference>
<dbReference type="FunFam" id="3.40.1080.20:FF:000001">
    <property type="entry name" value="Acetyl-CoA hydrolase Ach1"/>
    <property type="match status" value="1"/>
</dbReference>
<dbReference type="EMBL" id="CP117259">
    <property type="protein sequence ID" value="WFR99049.1"/>
    <property type="molecule type" value="Genomic_DNA"/>
</dbReference>
<dbReference type="FunFam" id="3.40.1080.10:FF:000004">
    <property type="entry name" value="Acetyl-CoA hydrolase"/>
    <property type="match status" value="1"/>
</dbReference>
<proteinExistence type="inferred from homology"/>
<dbReference type="Gene3D" id="3.40.1080.10">
    <property type="entry name" value="Glutaconate Coenzyme A-transferase"/>
    <property type="match status" value="1"/>
</dbReference>
<dbReference type="InterPro" id="IPR017821">
    <property type="entry name" value="Succinate_CoA_transferase"/>
</dbReference>
<dbReference type="Gene3D" id="3.40.1080.20">
    <property type="entry name" value="Acetyl-CoA hydrolase/transferase C-terminal domain"/>
    <property type="match status" value="1"/>
</dbReference>
<dbReference type="InterPro" id="IPR046433">
    <property type="entry name" value="ActCoA_hydro"/>
</dbReference>
<evidence type="ECO:0000313" key="7">
    <source>
        <dbReference type="Proteomes" id="UP000249499"/>
    </source>
</evidence>
<evidence type="ECO:0000256" key="2">
    <source>
        <dbReference type="PIRSR" id="PIRSR617821-1"/>
    </source>
</evidence>
<dbReference type="Gene3D" id="3.30.750.70">
    <property type="entry name" value="4-hydroxybutyrate coenzyme like domains"/>
    <property type="match status" value="1"/>
</dbReference>
<dbReference type="InterPro" id="IPR026888">
    <property type="entry name" value="AcetylCoA_hyd_C"/>
</dbReference>
<organism evidence="6 7">
    <name type="scientific">Rhizobium tumorigenes</name>
    <dbReference type="NCBI Taxonomy" id="2041385"/>
    <lineage>
        <taxon>Bacteria</taxon>
        <taxon>Pseudomonadati</taxon>
        <taxon>Pseudomonadota</taxon>
        <taxon>Alphaproteobacteria</taxon>
        <taxon>Hyphomicrobiales</taxon>
        <taxon>Rhizobiaceae</taxon>
        <taxon>Rhizobium/Agrobacterium group</taxon>
        <taxon>Rhizobium</taxon>
    </lineage>
</organism>
<dbReference type="GO" id="GO:0006084">
    <property type="term" value="P:acetyl-CoA metabolic process"/>
    <property type="evidence" value="ECO:0007669"/>
    <property type="project" value="InterPro"/>
</dbReference>
<sequence length="496" mass="53893">MFETRIRRKSLLDKITTPEAAAALIRDGMIIGMSGFTRAGDAKAVPVAMVERAKTDPFKITLITGASLGHDIDRMLTEAKILARRMPFQVDTTLRAAINRGEVMFIDQHLSETVEHLRSNQLGPIDYAVIEATAITEEGGIVPSTSIGNSASFAILAKQIIIEINLSQPLALEGLHDIYIPTKRPSREPIPVVACDSRVGLPYVPIDPDKIAAIVITGQKDSFSSVEAPDAETEAIAGHLIRFMEQEVASGRLDLFLQPLQAGIGTIANSVLSGLGKGPFHDLRMYSEVLQDSTFDLFDAGKLAFASGSSITLSAGCAERVFGDFDRYKDKLVLRPQEISNHPEVIRRLGVIGINTALEVDIYGNVNSSHVNGTHMMNGIGGSGDFARNAYLSVFVTKSLAKGGSISSVVPMVSHVDHTEHDVDIIVTENGLADLRELAPRERAAMIIARCSHPSYREQLEDYLARATARGGHTPHLLEEALSWHIRKQTTGTMLR</sequence>
<name>A0AAF1KCR7_9HYPH</name>
<feature type="domain" description="Acetyl-CoA hydrolase/transferase C-terminal" evidence="5">
    <location>
        <begin position="325"/>
        <end position="463"/>
    </location>
</feature>
<dbReference type="NCBIfam" id="TIGR03458">
    <property type="entry name" value="YgfH_subfam"/>
    <property type="match status" value="1"/>
</dbReference>
<dbReference type="GO" id="GO:0006083">
    <property type="term" value="P:acetate metabolic process"/>
    <property type="evidence" value="ECO:0007669"/>
    <property type="project" value="InterPro"/>
</dbReference>
<keyword evidence="6" id="KW-0378">Hydrolase</keyword>
<dbReference type="InterPro" id="IPR037171">
    <property type="entry name" value="NagB/RpiA_transferase-like"/>
</dbReference>
<feature type="binding site" evidence="3">
    <location>
        <position position="402"/>
    </location>
    <ligand>
        <name>CoA</name>
        <dbReference type="ChEBI" id="CHEBI:57287"/>
    </ligand>
</feature>
<dbReference type="AlphaFoldDB" id="A0AAF1KCR7"/>
<evidence type="ECO:0000256" key="1">
    <source>
        <dbReference type="ARBA" id="ARBA00009632"/>
    </source>
</evidence>
<evidence type="ECO:0000259" key="5">
    <source>
        <dbReference type="Pfam" id="PF13336"/>
    </source>
</evidence>
<dbReference type="SUPFAM" id="SSF100950">
    <property type="entry name" value="NagB/RpiA/CoA transferase-like"/>
    <property type="match status" value="2"/>
</dbReference>
<keyword evidence="7" id="KW-1185">Reference proteome</keyword>
<reference evidence="6 7" key="1">
    <citation type="journal article" date="2018" name="Sci. Rep.">
        <title>Rhizobium tumorigenes sp. nov., a novel plant tumorigenic bacterium isolated from cane gall tumors on thornless blackberry.</title>
        <authorList>
            <person name="Kuzmanovi N."/>
            <person name="Smalla K."/>
            <person name="Gronow S."/>
            <person name="PuBawska J."/>
        </authorList>
    </citation>
    <scope>NUCLEOTIDE SEQUENCE [LARGE SCALE GENOMIC DNA]</scope>
    <source>
        <strain evidence="6 7">1078</strain>
    </source>
</reference>
<protein>
    <submittedName>
        <fullName evidence="6">Acetyl-CoA hydrolase/transferase family protein</fullName>
    </submittedName>
</protein>
<keyword evidence="6" id="KW-0614">Plasmid</keyword>
<feature type="binding site" evidence="3">
    <location>
        <position position="378"/>
    </location>
    <ligand>
        <name>CoA</name>
        <dbReference type="ChEBI" id="CHEBI:57287"/>
    </ligand>
</feature>
<evidence type="ECO:0000259" key="4">
    <source>
        <dbReference type="Pfam" id="PF02550"/>
    </source>
</evidence>
<dbReference type="InterPro" id="IPR038460">
    <property type="entry name" value="AcetylCoA_hyd_C_sf"/>
</dbReference>
<dbReference type="PANTHER" id="PTHR43609">
    <property type="entry name" value="ACETYL-COA HYDROLASE"/>
    <property type="match status" value="1"/>
</dbReference>
<dbReference type="Proteomes" id="UP000249499">
    <property type="component" value="Plasmid unnamed2"/>
</dbReference>
<evidence type="ECO:0000256" key="3">
    <source>
        <dbReference type="PIRSR" id="PIRSR617821-2"/>
    </source>
</evidence>
<gene>
    <name evidence="6" type="ORF">PR017_25730</name>
</gene>